<dbReference type="PANTHER" id="PTHR34861">
    <property type="match status" value="1"/>
</dbReference>
<dbReference type="InterPro" id="IPR037175">
    <property type="entry name" value="KFase_sf"/>
</dbReference>
<evidence type="ECO:0000313" key="2">
    <source>
        <dbReference type="Proteomes" id="UP000198967"/>
    </source>
</evidence>
<dbReference type="InterPro" id="IPR007325">
    <property type="entry name" value="KFase/CYL"/>
</dbReference>
<name>A0A1G7TME5_PSEOR</name>
<dbReference type="SUPFAM" id="SSF102198">
    <property type="entry name" value="Putative cyclase"/>
    <property type="match status" value="1"/>
</dbReference>
<dbReference type="RefSeq" id="WP_093085946.1">
    <property type="nucleotide sequence ID" value="NZ_FNBE01000011.1"/>
</dbReference>
<evidence type="ECO:0000313" key="1">
    <source>
        <dbReference type="EMBL" id="SDG36507.1"/>
    </source>
</evidence>
<dbReference type="Proteomes" id="UP000198967">
    <property type="component" value="Unassembled WGS sequence"/>
</dbReference>
<dbReference type="OrthoDB" id="7067800at2"/>
<sequence length="306" mass="32766">MTESTPPTADSHELFVHWIRSLAAERRYGPDDRIGSLNLIDAAARLRAVEVLRTGESVGLCRPFPLAPESSPTGGRAYALDLYRHELGPTTVMAGDHVEFDCHGVGYTHVDALNHLAFDGTWYGGRSVADEVYLTSPSVLDLAGRGIFVRAIHVDVPRLRGVDWVEADEPVTAEDIERGIAAAGVTFERGDALLLDCGRDRFEEVHGPFGAVEKRGGAGPSAAEWLADAGPSLLCWDMIDVMNPAFPAAAVHQLHWAIGLVLVDNCDFTAARAALARHDTHVGALVVAPLPLPGGTGCNVNPQLLM</sequence>
<proteinExistence type="predicted"/>
<dbReference type="STRING" id="366584.SAMN05216377_11179"/>
<protein>
    <submittedName>
        <fullName evidence="1">Putative cyclase</fullName>
    </submittedName>
</protein>
<keyword evidence="2" id="KW-1185">Reference proteome</keyword>
<gene>
    <name evidence="1" type="ORF">SAMN05216377_11179</name>
</gene>
<reference evidence="1 2" key="1">
    <citation type="submission" date="2016-10" db="EMBL/GenBank/DDBJ databases">
        <authorList>
            <person name="de Groot N.N."/>
        </authorList>
    </citation>
    <scope>NUCLEOTIDE SEQUENCE [LARGE SCALE GENOMIC DNA]</scope>
    <source>
        <strain evidence="1 2">CGMCC 4.3143</strain>
    </source>
</reference>
<organism evidence="1 2">
    <name type="scientific">Pseudonocardia oroxyli</name>
    <dbReference type="NCBI Taxonomy" id="366584"/>
    <lineage>
        <taxon>Bacteria</taxon>
        <taxon>Bacillati</taxon>
        <taxon>Actinomycetota</taxon>
        <taxon>Actinomycetes</taxon>
        <taxon>Pseudonocardiales</taxon>
        <taxon>Pseudonocardiaceae</taxon>
        <taxon>Pseudonocardia</taxon>
    </lineage>
</organism>
<dbReference type="AlphaFoldDB" id="A0A1G7TME5"/>
<dbReference type="GO" id="GO:0019441">
    <property type="term" value="P:L-tryptophan catabolic process to kynurenine"/>
    <property type="evidence" value="ECO:0007669"/>
    <property type="project" value="InterPro"/>
</dbReference>
<dbReference type="Pfam" id="PF04199">
    <property type="entry name" value="Cyclase"/>
    <property type="match status" value="1"/>
</dbReference>
<dbReference type="GO" id="GO:0004061">
    <property type="term" value="F:arylformamidase activity"/>
    <property type="evidence" value="ECO:0007669"/>
    <property type="project" value="InterPro"/>
</dbReference>
<dbReference type="EMBL" id="FNBE01000011">
    <property type="protein sequence ID" value="SDG36507.1"/>
    <property type="molecule type" value="Genomic_DNA"/>
</dbReference>
<dbReference type="Gene3D" id="3.50.30.50">
    <property type="entry name" value="Putative cyclase"/>
    <property type="match status" value="1"/>
</dbReference>
<accession>A0A1G7TME5</accession>